<protein>
    <submittedName>
        <fullName evidence="3">Beta-ketoacyl-ACP reductase</fullName>
    </submittedName>
</protein>
<dbReference type="SUPFAM" id="SSF51735">
    <property type="entry name" value="NAD(P)-binding Rossmann-fold domains"/>
    <property type="match status" value="1"/>
</dbReference>
<dbReference type="InterPro" id="IPR002347">
    <property type="entry name" value="SDR_fam"/>
</dbReference>
<evidence type="ECO:0000313" key="4">
    <source>
        <dbReference type="Proteomes" id="UP001165044"/>
    </source>
</evidence>
<dbReference type="Gene3D" id="3.40.50.720">
    <property type="entry name" value="NAD(P)-binding Rossmann-like Domain"/>
    <property type="match status" value="1"/>
</dbReference>
<dbReference type="PRINTS" id="PR00080">
    <property type="entry name" value="SDRFAMILY"/>
</dbReference>
<comment type="caution">
    <text evidence="3">The sequence shown here is derived from an EMBL/GenBank/DDBJ whole genome shotgun (WGS) entry which is preliminary data.</text>
</comment>
<dbReference type="InterPro" id="IPR057326">
    <property type="entry name" value="KR_dom"/>
</dbReference>
<comment type="similarity">
    <text evidence="1">Belongs to the short-chain dehydrogenases/reductases (SDR) family.</text>
</comment>
<organism evidence="3 4">
    <name type="scientific">Geothrix edaphica</name>
    <dbReference type="NCBI Taxonomy" id="2927976"/>
    <lineage>
        <taxon>Bacteria</taxon>
        <taxon>Pseudomonadati</taxon>
        <taxon>Acidobacteriota</taxon>
        <taxon>Holophagae</taxon>
        <taxon>Holophagales</taxon>
        <taxon>Holophagaceae</taxon>
        <taxon>Geothrix</taxon>
    </lineage>
</organism>
<name>A0ABQ5PZM7_9BACT</name>
<dbReference type="Proteomes" id="UP001165044">
    <property type="component" value="Unassembled WGS sequence"/>
</dbReference>
<dbReference type="Pfam" id="PF13561">
    <property type="entry name" value="adh_short_C2"/>
    <property type="match status" value="1"/>
</dbReference>
<dbReference type="InterPro" id="IPR011285">
    <property type="entry name" value="FabG-rel"/>
</dbReference>
<dbReference type="NCBIfam" id="TIGR01831">
    <property type="entry name" value="fabG_rel"/>
    <property type="match status" value="1"/>
</dbReference>
<dbReference type="PANTHER" id="PTHR42879">
    <property type="entry name" value="3-OXOACYL-(ACYL-CARRIER-PROTEIN) REDUCTASE"/>
    <property type="match status" value="1"/>
</dbReference>
<evidence type="ECO:0000259" key="2">
    <source>
        <dbReference type="SMART" id="SM00822"/>
    </source>
</evidence>
<reference evidence="3" key="1">
    <citation type="journal article" date="2023" name="Antonie Van Leeuwenhoek">
        <title>Mesoterricola silvestris gen. nov., sp. nov., Mesoterricola sediminis sp. nov., Geothrix oryzae sp. nov., Geothrix edaphica sp. nov., Geothrix rubra sp. nov., and Geothrix limicola sp. nov., six novel members of Acidobacteriota isolated from soils.</title>
        <authorList>
            <person name="Itoh H."/>
            <person name="Sugisawa Y."/>
            <person name="Mise K."/>
            <person name="Xu Z."/>
            <person name="Kuniyasu M."/>
            <person name="Ushijima N."/>
            <person name="Kawano K."/>
            <person name="Kobayashi E."/>
            <person name="Shiratori Y."/>
            <person name="Masuda Y."/>
            <person name="Senoo K."/>
        </authorList>
    </citation>
    <scope>NUCLEOTIDE SEQUENCE</scope>
    <source>
        <strain evidence="3">Red802</strain>
    </source>
</reference>
<dbReference type="InterPro" id="IPR036291">
    <property type="entry name" value="NAD(P)-bd_dom_sf"/>
</dbReference>
<accession>A0ABQ5PZM7</accession>
<dbReference type="RefSeq" id="WP_285608844.1">
    <property type="nucleotide sequence ID" value="NZ_BSDC01000002.1"/>
</dbReference>
<keyword evidence="4" id="KW-1185">Reference proteome</keyword>
<dbReference type="EMBL" id="BSDC01000002">
    <property type="protein sequence ID" value="GLH67611.1"/>
    <property type="molecule type" value="Genomic_DNA"/>
</dbReference>
<evidence type="ECO:0000313" key="3">
    <source>
        <dbReference type="EMBL" id="GLH67611.1"/>
    </source>
</evidence>
<feature type="domain" description="Ketoreductase" evidence="2">
    <location>
        <begin position="10"/>
        <end position="191"/>
    </location>
</feature>
<sequence>MNEPSSQPPRNALVTGGSGRIGRAIARQLARDGYRVTVHCRSRVDEAQAVVDAICAEGGQADWIAFDVADRAEAARCLEAKVAADGPYHCIVCNAGITRDGAFPALSGEDWDLVLGVGLDGFFNVVQPLLIPMIKTRKGGRIVCISSVSGVVGNRGQVNYSAAKAGLIGAAKALAVELASRGITVNCIAPGLIESELVDELVLEHALKAIPMDRVGQPEDVASLAGFLCSDAAGYITRQVIGVNGGLV</sequence>
<dbReference type="PANTHER" id="PTHR42879:SF2">
    <property type="entry name" value="3-OXOACYL-[ACYL-CARRIER-PROTEIN] REDUCTASE FABG"/>
    <property type="match status" value="1"/>
</dbReference>
<dbReference type="InterPro" id="IPR050259">
    <property type="entry name" value="SDR"/>
</dbReference>
<gene>
    <name evidence="3" type="primary">fabG_2</name>
    <name evidence="3" type="ORF">GETHED_19750</name>
</gene>
<dbReference type="NCBIfam" id="NF004200">
    <property type="entry name" value="PRK05653.1-5"/>
    <property type="match status" value="1"/>
</dbReference>
<evidence type="ECO:0000256" key="1">
    <source>
        <dbReference type="ARBA" id="ARBA00006484"/>
    </source>
</evidence>
<dbReference type="PRINTS" id="PR00081">
    <property type="entry name" value="GDHRDH"/>
</dbReference>
<dbReference type="SMART" id="SM00822">
    <property type="entry name" value="PKS_KR"/>
    <property type="match status" value="1"/>
</dbReference>
<dbReference type="NCBIfam" id="NF009466">
    <property type="entry name" value="PRK12826.1-2"/>
    <property type="match status" value="1"/>
</dbReference>
<proteinExistence type="inferred from homology"/>